<protein>
    <recommendedName>
        <fullName evidence="3">BD-FAE-like domain-containing protein</fullName>
    </recommendedName>
</protein>
<dbReference type="InterPro" id="IPR049492">
    <property type="entry name" value="BD-FAE-like_dom"/>
</dbReference>
<sequence>MKIGKYSKYKKALRAMVLMGATLTVGGLISSVSAADSLDFKIQNYETRTMTVDGKEVTFRAYENIPYVANPVDTTYQSMNVYIPEAYFQNEKDGKYTAESAPIFLPNSVGGYRPGKAATPTLSKDGEPNAVLYALSRGLVVAAPAARGRSNETAEGVYYGKAPAAIVDLKAAVAYLHKNDNIMPGDANKIISNGTSAGGALSLLLGATGNESDYAPYLQEIGAADARTDIYAVSAYCPITDLDHADMAYEWSYNGVNEYTGMPSFGGQMEPPDPTLGSSSAKATPDMSAMPDMSGEAPGKQQTQKAVQLTADAIAYSDLLKNNFPEYLNSLQLKDQDGKLLSLDFNGNGSFMDYAKSYIIKSAEKAKAAGTDISSADFLVYDAKNPDKIVDVDWLKYNTSVGRMKAPGAFDSRDNSTGENNLFGTATVDNQHFIQFASINGDGTAVADEHIVKMMNPLNYIAPNDASKTKEQTQHWRIRYGEKDNNTSMAVPLIVATRLANYGYDVDFDLPWGIPHAGDYDLQELFDWIDQLV</sequence>
<feature type="domain" description="BD-FAE-like" evidence="3">
    <location>
        <begin position="161"/>
        <end position="247"/>
    </location>
</feature>
<dbReference type="RefSeq" id="WP_021842119.1">
    <property type="nucleotide sequence ID" value="NZ_CACRUX010000097.1"/>
</dbReference>
<name>A0A6N3F980_9FIRM</name>
<evidence type="ECO:0000256" key="2">
    <source>
        <dbReference type="SAM" id="SignalP"/>
    </source>
</evidence>
<evidence type="ECO:0000313" key="4">
    <source>
        <dbReference type="EMBL" id="VYU48443.1"/>
    </source>
</evidence>
<gene>
    <name evidence="4" type="ORF">VRLFYP33_02213</name>
</gene>
<dbReference type="SUPFAM" id="SSF53474">
    <property type="entry name" value="alpha/beta-Hydrolases"/>
    <property type="match status" value="1"/>
</dbReference>
<dbReference type="NCBIfam" id="NF041556">
    <property type="entry name" value="tannase_B"/>
    <property type="match status" value="1"/>
</dbReference>
<evidence type="ECO:0000256" key="1">
    <source>
        <dbReference type="SAM" id="MobiDB-lite"/>
    </source>
</evidence>
<feature type="region of interest" description="Disordered" evidence="1">
    <location>
        <begin position="269"/>
        <end position="298"/>
    </location>
</feature>
<accession>A0A6N3F980</accession>
<evidence type="ECO:0000259" key="3">
    <source>
        <dbReference type="Pfam" id="PF20434"/>
    </source>
</evidence>
<feature type="chain" id="PRO_5026942977" description="BD-FAE-like domain-containing protein" evidence="2">
    <location>
        <begin position="35"/>
        <end position="533"/>
    </location>
</feature>
<dbReference type="EMBL" id="CACRUX010000097">
    <property type="protein sequence ID" value="VYU48443.1"/>
    <property type="molecule type" value="Genomic_DNA"/>
</dbReference>
<keyword evidence="2" id="KW-0732">Signal</keyword>
<dbReference type="InterPro" id="IPR048124">
    <property type="entry name" value="Tannase_B"/>
</dbReference>
<organism evidence="4">
    <name type="scientific">Veillonella ratti</name>
    <dbReference type="NCBI Taxonomy" id="103892"/>
    <lineage>
        <taxon>Bacteria</taxon>
        <taxon>Bacillati</taxon>
        <taxon>Bacillota</taxon>
        <taxon>Negativicutes</taxon>
        <taxon>Veillonellales</taxon>
        <taxon>Veillonellaceae</taxon>
        <taxon>Veillonella</taxon>
    </lineage>
</organism>
<dbReference type="Gene3D" id="3.40.50.1820">
    <property type="entry name" value="alpha/beta hydrolase"/>
    <property type="match status" value="1"/>
</dbReference>
<dbReference type="InterPro" id="IPR029058">
    <property type="entry name" value="AB_hydrolase_fold"/>
</dbReference>
<feature type="signal peptide" evidence="2">
    <location>
        <begin position="1"/>
        <end position="34"/>
    </location>
</feature>
<dbReference type="Pfam" id="PF20434">
    <property type="entry name" value="BD-FAE"/>
    <property type="match status" value="1"/>
</dbReference>
<dbReference type="AlphaFoldDB" id="A0A6N3F980"/>
<reference evidence="4" key="1">
    <citation type="submission" date="2019-11" db="EMBL/GenBank/DDBJ databases">
        <authorList>
            <person name="Feng L."/>
        </authorList>
    </citation>
    <scope>NUCLEOTIDE SEQUENCE</scope>
    <source>
        <strain evidence="4">VrattiLFYP33</strain>
    </source>
</reference>
<proteinExistence type="predicted"/>